<dbReference type="Proteomes" id="UP000723463">
    <property type="component" value="Unassembled WGS sequence"/>
</dbReference>
<evidence type="ECO:0000313" key="2">
    <source>
        <dbReference type="Proteomes" id="UP000723463"/>
    </source>
</evidence>
<dbReference type="EMBL" id="JAAAXW010000041">
    <property type="protein sequence ID" value="KAF9547479.1"/>
    <property type="molecule type" value="Genomic_DNA"/>
</dbReference>
<reference evidence="1" key="1">
    <citation type="journal article" date="2020" name="Fungal Divers.">
        <title>Resolving the Mortierellaceae phylogeny through synthesis of multi-gene phylogenetics and phylogenomics.</title>
        <authorList>
            <person name="Vandepol N."/>
            <person name="Liber J."/>
            <person name="Desiro A."/>
            <person name="Na H."/>
            <person name="Kennedy M."/>
            <person name="Barry K."/>
            <person name="Grigoriev I.V."/>
            <person name="Miller A.N."/>
            <person name="O'Donnell K."/>
            <person name="Stajich J.E."/>
            <person name="Bonito G."/>
        </authorList>
    </citation>
    <scope>NUCLEOTIDE SEQUENCE</scope>
    <source>
        <strain evidence="1">NRRL 2591</strain>
    </source>
</reference>
<organism evidence="1 2">
    <name type="scientific">Mortierella hygrophila</name>
    <dbReference type="NCBI Taxonomy" id="979708"/>
    <lineage>
        <taxon>Eukaryota</taxon>
        <taxon>Fungi</taxon>
        <taxon>Fungi incertae sedis</taxon>
        <taxon>Mucoromycota</taxon>
        <taxon>Mortierellomycotina</taxon>
        <taxon>Mortierellomycetes</taxon>
        <taxon>Mortierellales</taxon>
        <taxon>Mortierellaceae</taxon>
        <taxon>Mortierella</taxon>
    </lineage>
</organism>
<protein>
    <submittedName>
        <fullName evidence="1">Uncharacterized protein</fullName>
    </submittedName>
</protein>
<comment type="caution">
    <text evidence="1">The sequence shown here is derived from an EMBL/GenBank/DDBJ whole genome shotgun (WGS) entry which is preliminary data.</text>
</comment>
<accession>A0A9P6FBE1</accession>
<dbReference type="AlphaFoldDB" id="A0A9P6FBE1"/>
<evidence type="ECO:0000313" key="1">
    <source>
        <dbReference type="EMBL" id="KAF9547479.1"/>
    </source>
</evidence>
<name>A0A9P6FBE1_9FUNG</name>
<gene>
    <name evidence="1" type="ORF">EC957_008316</name>
</gene>
<sequence>MYVSEIETAKKDQEFKEATLQLIAQNPRLQDIDISYVENLANPRACDPSLSSFAIRVLQALRQPHQKYVSSPSCSISVSSSSFYSLKLVCRAISCTITTLRELPTQHPFYKKSSPSRTATTPSLRQSLRHSGLVGHGLFRVGDTVDLWDLAEYEAELEMDKGGNHSSPSDTDAELALYLRKIHNVTKSRRWLSHDIDFPDKLRWMKLKWFPVSIGLESTATAQEVAIQSQSRKRSNLALQRRFQDSGILVSEIRMGFMRSIRSAPMAVFLVMDLGVISGRSSEYG</sequence>
<proteinExistence type="predicted"/>
<keyword evidence="2" id="KW-1185">Reference proteome</keyword>